<dbReference type="InterPro" id="IPR044068">
    <property type="entry name" value="CB"/>
</dbReference>
<feature type="domain" description="Core-binding (CB)" evidence="11">
    <location>
        <begin position="9"/>
        <end position="95"/>
    </location>
</feature>
<dbReference type="GO" id="GO:0006313">
    <property type="term" value="P:DNA transposition"/>
    <property type="evidence" value="ECO:0007669"/>
    <property type="project" value="UniProtKB-UniRule"/>
</dbReference>
<evidence type="ECO:0000256" key="2">
    <source>
        <dbReference type="ARBA" id="ARBA00022490"/>
    </source>
</evidence>
<keyword evidence="7 9" id="KW-0233">DNA recombination</keyword>
<dbReference type="Proteomes" id="UP000274601">
    <property type="component" value="Unassembled WGS sequence"/>
</dbReference>
<dbReference type="SUPFAM" id="SSF56349">
    <property type="entry name" value="DNA breaking-rejoining enzymes"/>
    <property type="match status" value="1"/>
</dbReference>
<name>A0A495QPZ0_9ACTN</name>
<dbReference type="GO" id="GO:0051301">
    <property type="term" value="P:cell division"/>
    <property type="evidence" value="ECO:0007669"/>
    <property type="project" value="UniProtKB-KW"/>
</dbReference>
<dbReference type="PANTHER" id="PTHR30349:SF77">
    <property type="entry name" value="TYROSINE RECOMBINASE XERC"/>
    <property type="match status" value="1"/>
</dbReference>
<feature type="active site" evidence="9">
    <location>
        <position position="254"/>
    </location>
</feature>
<dbReference type="InterPro" id="IPR013762">
    <property type="entry name" value="Integrase-like_cat_sf"/>
</dbReference>
<dbReference type="AlphaFoldDB" id="A0A495QPZ0"/>
<dbReference type="InterPro" id="IPR023009">
    <property type="entry name" value="Tyrosine_recombinase_XerC/XerD"/>
</dbReference>
<dbReference type="GO" id="GO:0009037">
    <property type="term" value="F:tyrosine-based site-specific recombinase activity"/>
    <property type="evidence" value="ECO:0007669"/>
    <property type="project" value="UniProtKB-UniRule"/>
</dbReference>
<dbReference type="GO" id="GO:0003677">
    <property type="term" value="F:DNA binding"/>
    <property type="evidence" value="ECO:0007669"/>
    <property type="project" value="UniProtKB-UniRule"/>
</dbReference>
<evidence type="ECO:0000256" key="6">
    <source>
        <dbReference type="ARBA" id="ARBA00023125"/>
    </source>
</evidence>
<feature type="active site" description="O-(3'-phospho-DNA)-tyrosine intermediate" evidence="9">
    <location>
        <position position="286"/>
    </location>
</feature>
<evidence type="ECO:0000313" key="13">
    <source>
        <dbReference type="Proteomes" id="UP000274601"/>
    </source>
</evidence>
<evidence type="ECO:0000256" key="4">
    <source>
        <dbReference type="ARBA" id="ARBA00022829"/>
    </source>
</evidence>
<dbReference type="CDD" id="cd00798">
    <property type="entry name" value="INT_XerDC_C"/>
    <property type="match status" value="1"/>
</dbReference>
<dbReference type="PROSITE" id="PS51900">
    <property type="entry name" value="CB"/>
    <property type="match status" value="1"/>
</dbReference>
<dbReference type="Pfam" id="PF02899">
    <property type="entry name" value="Phage_int_SAM_1"/>
    <property type="match status" value="1"/>
</dbReference>
<dbReference type="GO" id="GO:0007059">
    <property type="term" value="P:chromosome segregation"/>
    <property type="evidence" value="ECO:0007669"/>
    <property type="project" value="UniProtKB-UniRule"/>
</dbReference>
<dbReference type="InterPro" id="IPR050090">
    <property type="entry name" value="Tyrosine_recombinase_XerCD"/>
</dbReference>
<feature type="active site" evidence="9">
    <location>
        <position position="251"/>
    </location>
</feature>
<evidence type="ECO:0000256" key="9">
    <source>
        <dbReference type="HAMAP-Rule" id="MF_01808"/>
    </source>
</evidence>
<feature type="active site" evidence="9">
    <location>
        <position position="277"/>
    </location>
</feature>
<dbReference type="InterPro" id="IPR010998">
    <property type="entry name" value="Integrase_recombinase_N"/>
</dbReference>
<keyword evidence="4 9" id="KW-0159">Chromosome partition</keyword>
<comment type="caution">
    <text evidence="12">The sequence shown here is derived from an EMBL/GenBank/DDBJ whole genome shotgun (WGS) entry which is preliminary data.</text>
</comment>
<comment type="subunit">
    <text evidence="9">Forms a cyclic heterotetrameric complex composed of two molecules of XerC and two molecules of XerD.</text>
</comment>
<dbReference type="NCBIfam" id="NF001399">
    <property type="entry name" value="PRK00283.1"/>
    <property type="match status" value="1"/>
</dbReference>
<keyword evidence="2 9" id="KW-0963">Cytoplasm</keyword>
<protein>
    <recommendedName>
        <fullName evidence="9">Tyrosine recombinase XerC</fullName>
    </recommendedName>
</protein>
<feature type="active site" evidence="9">
    <location>
        <position position="156"/>
    </location>
</feature>
<evidence type="ECO:0000256" key="5">
    <source>
        <dbReference type="ARBA" id="ARBA00022908"/>
    </source>
</evidence>
<dbReference type="SUPFAM" id="SSF47823">
    <property type="entry name" value="lambda integrase-like, N-terminal domain"/>
    <property type="match status" value="1"/>
</dbReference>
<proteinExistence type="inferred from homology"/>
<gene>
    <name evidence="9" type="primary">xerC</name>
    <name evidence="12" type="ORF">BZB76_3537</name>
</gene>
<dbReference type="EMBL" id="RBWU01000003">
    <property type="protein sequence ID" value="RKS75011.1"/>
    <property type="molecule type" value="Genomic_DNA"/>
</dbReference>
<evidence type="ECO:0000313" key="12">
    <source>
        <dbReference type="EMBL" id="RKS75011.1"/>
    </source>
</evidence>
<reference evidence="12 13" key="1">
    <citation type="submission" date="2018-10" db="EMBL/GenBank/DDBJ databases">
        <title>Genomic Encyclopedia of Archaeal and Bacterial Type Strains, Phase II (KMG-II): from individual species to whole genera.</title>
        <authorList>
            <person name="Goeker M."/>
        </authorList>
    </citation>
    <scope>NUCLEOTIDE SEQUENCE [LARGE SCALE GENOMIC DNA]</scope>
    <source>
        <strain evidence="12 13">DSM 43383</strain>
    </source>
</reference>
<evidence type="ECO:0000259" key="11">
    <source>
        <dbReference type="PROSITE" id="PS51900"/>
    </source>
</evidence>
<dbReference type="PROSITE" id="PS51898">
    <property type="entry name" value="TYR_RECOMBINASE"/>
    <property type="match status" value="1"/>
</dbReference>
<dbReference type="InterPro" id="IPR002104">
    <property type="entry name" value="Integrase_catalytic"/>
</dbReference>
<evidence type="ECO:0000256" key="7">
    <source>
        <dbReference type="ARBA" id="ARBA00023172"/>
    </source>
</evidence>
<feature type="domain" description="Tyr recombinase" evidence="10">
    <location>
        <begin position="116"/>
        <end position="299"/>
    </location>
</feature>
<evidence type="ECO:0000256" key="8">
    <source>
        <dbReference type="ARBA" id="ARBA00023306"/>
    </source>
</evidence>
<evidence type="ECO:0000259" key="10">
    <source>
        <dbReference type="PROSITE" id="PS51898"/>
    </source>
</evidence>
<dbReference type="Gene3D" id="1.10.443.10">
    <property type="entry name" value="Intergrase catalytic core"/>
    <property type="match status" value="1"/>
</dbReference>
<comment type="function">
    <text evidence="9">Site-specific tyrosine recombinase, which acts by catalyzing the cutting and rejoining of the recombining DNA molecules. The XerC-XerD complex is essential to convert dimers of the bacterial chromosome into monomers to permit their segregation at cell division. It also contributes to the segregational stability of plasmids.</text>
</comment>
<keyword evidence="5 9" id="KW-0229">DNA integration</keyword>
<comment type="subcellular location">
    <subcellularLocation>
        <location evidence="1 9">Cytoplasm</location>
    </subcellularLocation>
</comment>
<organism evidence="12 13">
    <name type="scientific">Actinomadura pelletieri DSM 43383</name>
    <dbReference type="NCBI Taxonomy" id="1120940"/>
    <lineage>
        <taxon>Bacteria</taxon>
        <taxon>Bacillati</taxon>
        <taxon>Actinomycetota</taxon>
        <taxon>Actinomycetes</taxon>
        <taxon>Streptosporangiales</taxon>
        <taxon>Thermomonosporaceae</taxon>
        <taxon>Actinomadura</taxon>
    </lineage>
</organism>
<keyword evidence="13" id="KW-1185">Reference proteome</keyword>
<feature type="active site" evidence="9">
    <location>
        <position position="180"/>
    </location>
</feature>
<evidence type="ECO:0000256" key="3">
    <source>
        <dbReference type="ARBA" id="ARBA00022618"/>
    </source>
</evidence>
<sequence length="310" mass="33726">MTHRDAVANAMEDAVAGFGRHLRAERGVSPHTLRAYLGDLNDLTGYAADLGVTDPAALEISLLRAWLARQHALGRSRATLARRTAAVRAFTRYLHRRGVLQDDPGLLLGTPRRQRDLPGVITQDEAARLLDTMDAQGPLGLRDLAVLETCYATGVRVSELCGLDIDDLDTERGTVRVLGKGGRERTVPMGQPAARAIQDWLRAGRPALANDRSGPALFLGARGGRLHPTSARRIVHTRIAEVGQVPDLSPHGLRHSAATHLLEGGADLRSVQEILGHASLQTTQLYTHVSVERLKHVHRQAHPRGTRSDK</sequence>
<dbReference type="Gene3D" id="1.10.150.130">
    <property type="match status" value="1"/>
</dbReference>
<dbReference type="PANTHER" id="PTHR30349">
    <property type="entry name" value="PHAGE INTEGRASE-RELATED"/>
    <property type="match status" value="1"/>
</dbReference>
<dbReference type="InterPro" id="IPR004107">
    <property type="entry name" value="Integrase_SAM-like_N"/>
</dbReference>
<dbReference type="Pfam" id="PF00589">
    <property type="entry name" value="Phage_integrase"/>
    <property type="match status" value="1"/>
</dbReference>
<keyword evidence="8 9" id="KW-0131">Cell cycle</keyword>
<comment type="similarity">
    <text evidence="9">Belongs to the 'phage' integrase family. XerC subfamily.</text>
</comment>
<dbReference type="HAMAP" id="MF_01808">
    <property type="entry name" value="Recomb_XerC_XerD"/>
    <property type="match status" value="1"/>
</dbReference>
<dbReference type="InterPro" id="IPR011010">
    <property type="entry name" value="DNA_brk_join_enz"/>
</dbReference>
<evidence type="ECO:0000256" key="1">
    <source>
        <dbReference type="ARBA" id="ARBA00004496"/>
    </source>
</evidence>
<keyword evidence="3 9" id="KW-0132">Cell division</keyword>
<accession>A0A495QPZ0</accession>
<keyword evidence="6 9" id="KW-0238">DNA-binding</keyword>
<dbReference type="GO" id="GO:0005737">
    <property type="term" value="C:cytoplasm"/>
    <property type="evidence" value="ECO:0007669"/>
    <property type="project" value="UniProtKB-SubCell"/>
</dbReference>